<proteinExistence type="predicted"/>
<gene>
    <name evidence="1" type="ORF">D5S19_00640</name>
</gene>
<evidence type="ECO:0000313" key="2">
    <source>
        <dbReference type="Proteomes" id="UP000285112"/>
    </source>
</evidence>
<reference evidence="1 2" key="1">
    <citation type="submission" date="2018-09" db="EMBL/GenBank/DDBJ databases">
        <title>YIM PH 21725 draft genome.</title>
        <authorList>
            <person name="Miao C."/>
        </authorList>
    </citation>
    <scope>NUCLEOTIDE SEQUENCE [LARGE SCALE GENOMIC DNA]</scope>
    <source>
        <strain evidence="2">YIM PH21725</strain>
    </source>
</reference>
<dbReference type="Proteomes" id="UP000285112">
    <property type="component" value="Unassembled WGS sequence"/>
</dbReference>
<protein>
    <recommendedName>
        <fullName evidence="3">XRE family transcriptional regulator</fullName>
    </recommendedName>
</protein>
<evidence type="ECO:0008006" key="3">
    <source>
        <dbReference type="Google" id="ProtNLM"/>
    </source>
</evidence>
<organism evidence="1 2">
    <name type="scientific">Amycolatopsis panacis</name>
    <dbReference type="NCBI Taxonomy" id="2340917"/>
    <lineage>
        <taxon>Bacteria</taxon>
        <taxon>Bacillati</taxon>
        <taxon>Actinomycetota</taxon>
        <taxon>Actinomycetes</taxon>
        <taxon>Pseudonocardiales</taxon>
        <taxon>Pseudonocardiaceae</taxon>
        <taxon>Amycolatopsis</taxon>
    </lineage>
</organism>
<dbReference type="AlphaFoldDB" id="A0A419IBK6"/>
<dbReference type="RefSeq" id="WP_120021378.1">
    <property type="nucleotide sequence ID" value="NZ_QZFV01000010.1"/>
</dbReference>
<evidence type="ECO:0000313" key="1">
    <source>
        <dbReference type="EMBL" id="RJQ92316.1"/>
    </source>
</evidence>
<name>A0A419IBK6_9PSEU</name>
<keyword evidence="2" id="KW-1185">Reference proteome</keyword>
<accession>A0A419IBK6</accession>
<comment type="caution">
    <text evidence="1">The sequence shown here is derived from an EMBL/GenBank/DDBJ whole genome shotgun (WGS) entry which is preliminary data.</text>
</comment>
<dbReference type="OrthoDB" id="3213425at2"/>
<sequence length="313" mass="34324">MEPDTIGELLRRLRVQSGRSQTEQADTLSALSGRPVTCNEVSRWEAERRLLTPFWQQHFADSFDVESRVLRDAVAATRAARRQQKGDDGAVQRREFIGAVASLALPLRLVQQPTDRQIGQADLDPLRRRTARLRRLDDVLGGADTAPVYAAEVVAMQNLLRGASFTGDIGRELHVLLAGHLQQAGWAAFDHGDLRRASRFYADSRRAAEEAGAQDLAGNALAYAAYQQTTTAKNGTAVADASYEVAREAATPKVSALLLSRKAWAYAVAGDVRQADTALAMARDALNQPDERPEPDWVFWVDSAEVDIMAGRC</sequence>
<dbReference type="EMBL" id="QZFV01000010">
    <property type="protein sequence ID" value="RJQ92316.1"/>
    <property type="molecule type" value="Genomic_DNA"/>
</dbReference>